<dbReference type="Proteomes" id="UP001057279">
    <property type="component" value="Linkage Group LG04"/>
</dbReference>
<evidence type="ECO:0000313" key="1">
    <source>
        <dbReference type="EMBL" id="KAI4585755.1"/>
    </source>
</evidence>
<reference evidence="1" key="1">
    <citation type="submission" date="2022-03" db="EMBL/GenBank/DDBJ databases">
        <title>Genomic analyses of argali, domestic sheep and their hybrids provide insights into chromosomal evolution, heterosis and genetic basis of agronomic traits.</title>
        <authorList>
            <person name="Li M."/>
        </authorList>
    </citation>
    <scope>NUCLEOTIDE SEQUENCE</scope>
    <source>
        <strain evidence="1">F1 hybrid</strain>
    </source>
</reference>
<accession>A0ACB9V750</accession>
<evidence type="ECO:0000313" key="2">
    <source>
        <dbReference type="Proteomes" id="UP001057279"/>
    </source>
</evidence>
<proteinExistence type="predicted"/>
<keyword evidence="2" id="KW-1185">Reference proteome</keyword>
<dbReference type="EMBL" id="CM043029">
    <property type="protein sequence ID" value="KAI4585755.1"/>
    <property type="molecule type" value="Genomic_DNA"/>
</dbReference>
<protein>
    <submittedName>
        <fullName evidence="1">Uncharacterized protein</fullName>
    </submittedName>
</protein>
<sequence>MVNSLSTNQGKYEQNEISFGTLNCRQADHAIMSQRQKFARIKPWLPGIQVPSAESIASVLTERRCCGFAALCGLWPPMYPIFTRVLESYIISHTLSTRLSDFDRENMMAIIEKAVYKKVIAIWLYLKFLFSDLDLFFAFMSFIEEILSQTSAWVCLFTGQCMFKTFYIPDIIPCEKRECYGEWGLLFIVVPKLLCGGLSYCSSWTKFKTFLYDNFIVIGLGDRHEQCQFFRFKEAVQCTLSQGIIYIACRQMETHESGK</sequence>
<name>A0ACB9V750_9CETA</name>
<gene>
    <name evidence="1" type="ORF">MJG53_005989</name>
</gene>
<organism evidence="1 2">
    <name type="scientific">Ovis ammon polii x Ovis aries</name>
    <dbReference type="NCBI Taxonomy" id="2918886"/>
    <lineage>
        <taxon>Eukaryota</taxon>
        <taxon>Metazoa</taxon>
        <taxon>Chordata</taxon>
        <taxon>Craniata</taxon>
        <taxon>Vertebrata</taxon>
        <taxon>Euteleostomi</taxon>
        <taxon>Mammalia</taxon>
        <taxon>Eutheria</taxon>
        <taxon>Laurasiatheria</taxon>
        <taxon>Artiodactyla</taxon>
        <taxon>Ruminantia</taxon>
        <taxon>Pecora</taxon>
        <taxon>Bovidae</taxon>
        <taxon>Caprinae</taxon>
        <taxon>Ovis</taxon>
    </lineage>
</organism>
<comment type="caution">
    <text evidence="1">The sequence shown here is derived from an EMBL/GenBank/DDBJ whole genome shotgun (WGS) entry which is preliminary data.</text>
</comment>